<dbReference type="EMBL" id="LGRX02017897">
    <property type="protein sequence ID" value="KAK3260289.1"/>
    <property type="molecule type" value="Genomic_DNA"/>
</dbReference>
<dbReference type="InterPro" id="IPR002925">
    <property type="entry name" value="Dienelactn_hydro"/>
</dbReference>
<comment type="caution">
    <text evidence="2">The sequence shown here is derived from an EMBL/GenBank/DDBJ whole genome shotgun (WGS) entry which is preliminary data.</text>
</comment>
<feature type="domain" description="Dienelactone hydrolase" evidence="1">
    <location>
        <begin position="52"/>
        <end position="112"/>
    </location>
</feature>
<evidence type="ECO:0000313" key="2">
    <source>
        <dbReference type="EMBL" id="KAK3260289.1"/>
    </source>
</evidence>
<dbReference type="Pfam" id="PF01738">
    <property type="entry name" value="DLH"/>
    <property type="match status" value="1"/>
</dbReference>
<name>A0AAE0FIB8_9CHLO</name>
<dbReference type="GO" id="GO:0016787">
    <property type="term" value="F:hydrolase activity"/>
    <property type="evidence" value="ECO:0007669"/>
    <property type="project" value="InterPro"/>
</dbReference>
<proteinExistence type="predicted"/>
<dbReference type="PANTHER" id="PTHR46623:SF6">
    <property type="entry name" value="ALPHA_BETA-HYDROLASES SUPERFAMILY PROTEIN"/>
    <property type="match status" value="1"/>
</dbReference>
<gene>
    <name evidence="2" type="ORF">CYMTET_30746</name>
</gene>
<accession>A0AAE0FIB8</accession>
<dbReference type="AlphaFoldDB" id="A0AAE0FIB8"/>
<evidence type="ECO:0000259" key="1">
    <source>
        <dbReference type="Pfam" id="PF01738"/>
    </source>
</evidence>
<organism evidence="2 3">
    <name type="scientific">Cymbomonas tetramitiformis</name>
    <dbReference type="NCBI Taxonomy" id="36881"/>
    <lineage>
        <taxon>Eukaryota</taxon>
        <taxon>Viridiplantae</taxon>
        <taxon>Chlorophyta</taxon>
        <taxon>Pyramimonadophyceae</taxon>
        <taxon>Pyramimonadales</taxon>
        <taxon>Pyramimonadaceae</taxon>
        <taxon>Cymbomonas</taxon>
    </lineage>
</organism>
<dbReference type="InterPro" id="IPR029058">
    <property type="entry name" value="AB_hydrolase_fold"/>
</dbReference>
<keyword evidence="3" id="KW-1185">Reference proteome</keyword>
<evidence type="ECO:0000313" key="3">
    <source>
        <dbReference type="Proteomes" id="UP001190700"/>
    </source>
</evidence>
<dbReference type="Gene3D" id="3.40.50.1820">
    <property type="entry name" value="alpha/beta hydrolase"/>
    <property type="match status" value="1"/>
</dbReference>
<protein>
    <recommendedName>
        <fullName evidence="1">Dienelactone hydrolase domain-containing protein</fullName>
    </recommendedName>
</protein>
<dbReference type="Proteomes" id="UP001190700">
    <property type="component" value="Unassembled WGS sequence"/>
</dbReference>
<dbReference type="PANTHER" id="PTHR46623">
    <property type="entry name" value="CARBOXYMETHYLENEBUTENOLIDASE-RELATED"/>
    <property type="match status" value="1"/>
</dbReference>
<dbReference type="SUPFAM" id="SSF53474">
    <property type="entry name" value="alpha/beta-Hydrolases"/>
    <property type="match status" value="1"/>
</dbReference>
<dbReference type="InterPro" id="IPR051049">
    <property type="entry name" value="Dienelactone_hydrolase-like"/>
</dbReference>
<sequence length="206" mass="22398">MFVARIAFQLGQGTTREAFGSRSKKARHVFAVHARGLSAKAMEKVSFGDSLPGYIVGPKGAPGVLLLQEWWGVNDIVKAQAQELSAKANVRCLVPDLYKGKIGVDAEEASHVRRTKPNMRDHTPGAAPLIAPRAAPHLTPCAAPHLTIHATANEPRDYLPWLSGLQVTPYHGRDEQLMDNLDFMNAVEEMKAAVAYLKAEGSPKVK</sequence>
<reference evidence="2 3" key="1">
    <citation type="journal article" date="2015" name="Genome Biol. Evol.">
        <title>Comparative Genomics of a Bacterivorous Green Alga Reveals Evolutionary Causalities and Consequences of Phago-Mixotrophic Mode of Nutrition.</title>
        <authorList>
            <person name="Burns J.A."/>
            <person name="Paasch A."/>
            <person name="Narechania A."/>
            <person name="Kim E."/>
        </authorList>
    </citation>
    <scope>NUCLEOTIDE SEQUENCE [LARGE SCALE GENOMIC DNA]</scope>
    <source>
        <strain evidence="2 3">PLY_AMNH</strain>
    </source>
</reference>